<dbReference type="PANTHER" id="PTHR36115:SF4">
    <property type="entry name" value="MEMBRANE PROTEIN"/>
    <property type="match status" value="1"/>
</dbReference>
<dbReference type="AlphaFoldDB" id="A0A9D8KF20"/>
<name>A0A9D8KF20_9DELT</name>
<comment type="subcellular location">
    <subcellularLocation>
        <location evidence="1">Cell membrane</location>
        <topology evidence="1">Multi-pass membrane protein</topology>
    </subcellularLocation>
</comment>
<gene>
    <name evidence="8" type="ORF">JW984_11150</name>
</gene>
<dbReference type="InterPro" id="IPR010432">
    <property type="entry name" value="RDD"/>
</dbReference>
<dbReference type="GO" id="GO:0005886">
    <property type="term" value="C:plasma membrane"/>
    <property type="evidence" value="ECO:0007669"/>
    <property type="project" value="UniProtKB-SubCell"/>
</dbReference>
<evidence type="ECO:0000259" key="7">
    <source>
        <dbReference type="Pfam" id="PF06271"/>
    </source>
</evidence>
<comment type="caution">
    <text evidence="8">The sequence shown here is derived from an EMBL/GenBank/DDBJ whole genome shotgun (WGS) entry which is preliminary data.</text>
</comment>
<dbReference type="Proteomes" id="UP000809273">
    <property type="component" value="Unassembled WGS sequence"/>
</dbReference>
<evidence type="ECO:0000256" key="2">
    <source>
        <dbReference type="ARBA" id="ARBA00022475"/>
    </source>
</evidence>
<dbReference type="InterPro" id="IPR051791">
    <property type="entry name" value="Pra-immunoreactive"/>
</dbReference>
<dbReference type="PANTHER" id="PTHR36115">
    <property type="entry name" value="PROLINE-RICH ANTIGEN HOMOLOG-RELATED"/>
    <property type="match status" value="1"/>
</dbReference>
<evidence type="ECO:0000256" key="1">
    <source>
        <dbReference type="ARBA" id="ARBA00004651"/>
    </source>
</evidence>
<feature type="transmembrane region" description="Helical" evidence="6">
    <location>
        <begin position="182"/>
        <end position="201"/>
    </location>
</feature>
<keyword evidence="3 6" id="KW-0812">Transmembrane</keyword>
<organism evidence="8 9">
    <name type="scientific">Candidatus Zymogenus saltonus</name>
    <dbReference type="NCBI Taxonomy" id="2844893"/>
    <lineage>
        <taxon>Bacteria</taxon>
        <taxon>Deltaproteobacteria</taxon>
        <taxon>Candidatus Zymogenia</taxon>
        <taxon>Candidatus Zymogeniales</taxon>
        <taxon>Candidatus Zymogenaceae</taxon>
        <taxon>Candidatus Zymogenus</taxon>
    </lineage>
</organism>
<sequence length="220" mass="24539">MKCPRCSFINRTDTLICIRCGYSFKPGEGQPVKGPVRVRVFFPGRKTKKKGVILSARDGLVRLRKDVDDFKRAGFFSRSFAMALDLFFLLMFIGAMISGAGLFIGKSTNLVETVLSSKGIDIVRQAIPYIKTTIGVVAAIPPLYFIVMHAVFGQTIGKMIMGIQVVRTDGGKVGPLISTVRFLGYIISFVLLFFGFFWIIIDRERQGWHDMIADTVVIKL</sequence>
<evidence type="ECO:0000256" key="3">
    <source>
        <dbReference type="ARBA" id="ARBA00022692"/>
    </source>
</evidence>
<evidence type="ECO:0000256" key="4">
    <source>
        <dbReference type="ARBA" id="ARBA00022989"/>
    </source>
</evidence>
<evidence type="ECO:0000256" key="5">
    <source>
        <dbReference type="ARBA" id="ARBA00023136"/>
    </source>
</evidence>
<evidence type="ECO:0000313" key="8">
    <source>
        <dbReference type="EMBL" id="MBN1573741.1"/>
    </source>
</evidence>
<keyword evidence="5 6" id="KW-0472">Membrane</keyword>
<dbReference type="EMBL" id="JAFGIX010000054">
    <property type="protein sequence ID" value="MBN1573741.1"/>
    <property type="molecule type" value="Genomic_DNA"/>
</dbReference>
<evidence type="ECO:0000313" key="9">
    <source>
        <dbReference type="Proteomes" id="UP000809273"/>
    </source>
</evidence>
<accession>A0A9D8KF20</accession>
<feature type="domain" description="RDD" evidence="7">
    <location>
        <begin position="73"/>
        <end position="213"/>
    </location>
</feature>
<dbReference type="Pfam" id="PF06271">
    <property type="entry name" value="RDD"/>
    <property type="match status" value="1"/>
</dbReference>
<keyword evidence="4 6" id="KW-1133">Transmembrane helix</keyword>
<feature type="transmembrane region" description="Helical" evidence="6">
    <location>
        <begin position="126"/>
        <end position="152"/>
    </location>
</feature>
<proteinExistence type="predicted"/>
<reference evidence="8" key="2">
    <citation type="submission" date="2021-01" db="EMBL/GenBank/DDBJ databases">
        <authorList>
            <person name="Hahn C.R."/>
            <person name="Youssef N.H."/>
            <person name="Elshahed M."/>
        </authorList>
    </citation>
    <scope>NUCLEOTIDE SEQUENCE</scope>
    <source>
        <strain evidence="8">Zod_Metabat.24</strain>
    </source>
</reference>
<feature type="transmembrane region" description="Helical" evidence="6">
    <location>
        <begin position="86"/>
        <end position="105"/>
    </location>
</feature>
<evidence type="ECO:0000256" key="6">
    <source>
        <dbReference type="SAM" id="Phobius"/>
    </source>
</evidence>
<keyword evidence="2" id="KW-1003">Cell membrane</keyword>
<reference evidence="8" key="1">
    <citation type="journal article" date="2021" name="Environ. Microbiol.">
        <title>Genomic characterization of three novel Desulfobacterota classes expand the metabolic and phylogenetic diversity of the phylum.</title>
        <authorList>
            <person name="Murphy C.L."/>
            <person name="Biggerstaff J."/>
            <person name="Eichhorn A."/>
            <person name="Ewing E."/>
            <person name="Shahan R."/>
            <person name="Soriano D."/>
            <person name="Stewart S."/>
            <person name="VanMol K."/>
            <person name="Walker R."/>
            <person name="Walters P."/>
            <person name="Elshahed M.S."/>
            <person name="Youssef N.H."/>
        </authorList>
    </citation>
    <scope>NUCLEOTIDE SEQUENCE</scope>
    <source>
        <strain evidence="8">Zod_Metabat.24</strain>
    </source>
</reference>
<protein>
    <submittedName>
        <fullName evidence="8">RDD family protein</fullName>
    </submittedName>
</protein>